<dbReference type="InterPro" id="IPR000477">
    <property type="entry name" value="RT_dom"/>
</dbReference>
<evidence type="ECO:0000313" key="3">
    <source>
        <dbReference type="Proteomes" id="UP001604336"/>
    </source>
</evidence>
<name>A0ABD1RUL2_9LAMI</name>
<dbReference type="EMBL" id="JBFOLK010000008">
    <property type="protein sequence ID" value="KAL2492107.1"/>
    <property type="molecule type" value="Genomic_DNA"/>
</dbReference>
<dbReference type="Gene3D" id="3.30.420.10">
    <property type="entry name" value="Ribonuclease H-like superfamily/Ribonuclease H"/>
    <property type="match status" value="1"/>
</dbReference>
<dbReference type="PANTHER" id="PTHR48475:SF2">
    <property type="entry name" value="RIBONUCLEASE H"/>
    <property type="match status" value="1"/>
</dbReference>
<dbReference type="InterPro" id="IPR043128">
    <property type="entry name" value="Rev_trsase/Diguanyl_cyclase"/>
</dbReference>
<gene>
    <name evidence="2" type="ORF">Adt_27735</name>
</gene>
<dbReference type="PROSITE" id="PS50878">
    <property type="entry name" value="RT_POL"/>
    <property type="match status" value="1"/>
</dbReference>
<comment type="caution">
    <text evidence="2">The sequence shown here is derived from an EMBL/GenBank/DDBJ whole genome shotgun (WGS) entry which is preliminary data.</text>
</comment>
<evidence type="ECO:0000313" key="2">
    <source>
        <dbReference type="EMBL" id="KAL2492107.1"/>
    </source>
</evidence>
<dbReference type="Gene3D" id="3.30.70.270">
    <property type="match status" value="1"/>
</dbReference>
<dbReference type="InterPro" id="IPR043502">
    <property type="entry name" value="DNA/RNA_pol_sf"/>
</dbReference>
<dbReference type="AlphaFoldDB" id="A0ABD1RUL2"/>
<proteinExistence type="predicted"/>
<dbReference type="Proteomes" id="UP001604336">
    <property type="component" value="Unassembled WGS sequence"/>
</dbReference>
<evidence type="ECO:0000259" key="1">
    <source>
        <dbReference type="PROSITE" id="PS50878"/>
    </source>
</evidence>
<dbReference type="InterPro" id="IPR036397">
    <property type="entry name" value="RNaseH_sf"/>
</dbReference>
<keyword evidence="3" id="KW-1185">Reference proteome</keyword>
<organism evidence="2 3">
    <name type="scientific">Abeliophyllum distichum</name>
    <dbReference type="NCBI Taxonomy" id="126358"/>
    <lineage>
        <taxon>Eukaryota</taxon>
        <taxon>Viridiplantae</taxon>
        <taxon>Streptophyta</taxon>
        <taxon>Embryophyta</taxon>
        <taxon>Tracheophyta</taxon>
        <taxon>Spermatophyta</taxon>
        <taxon>Magnoliopsida</taxon>
        <taxon>eudicotyledons</taxon>
        <taxon>Gunneridae</taxon>
        <taxon>Pentapetalae</taxon>
        <taxon>asterids</taxon>
        <taxon>lamiids</taxon>
        <taxon>Lamiales</taxon>
        <taxon>Oleaceae</taxon>
        <taxon>Forsythieae</taxon>
        <taxon>Abeliophyllum</taxon>
    </lineage>
</organism>
<dbReference type="PANTHER" id="PTHR48475">
    <property type="entry name" value="RIBONUCLEASE H"/>
    <property type="match status" value="1"/>
</dbReference>
<dbReference type="SUPFAM" id="SSF56672">
    <property type="entry name" value="DNA/RNA polymerases"/>
    <property type="match status" value="1"/>
</dbReference>
<protein>
    <submittedName>
        <fullName evidence="2">Ribonuclease H</fullName>
    </submittedName>
</protein>
<sequence length="122" mass="14105">MEVYVDDMLMKSMSTEDQIGHLREMFRILRKYHIKLNSLKYTFEKFLGYMSSFTSQWVYSMLNLKRYQHGKLYVDGSSGKARAGTLLISPDGHNLKCALHLEFKASNNAVEYETLLAGLRLA</sequence>
<reference evidence="3" key="1">
    <citation type="submission" date="2024-07" db="EMBL/GenBank/DDBJ databases">
        <title>Two chromosome-level genome assemblies of Korean endemic species Abeliophyllum distichum and Forsythia ovata (Oleaceae).</title>
        <authorList>
            <person name="Jang H."/>
        </authorList>
    </citation>
    <scope>NUCLEOTIDE SEQUENCE [LARGE SCALE GENOMIC DNA]</scope>
</reference>
<feature type="domain" description="Reverse transcriptase" evidence="1">
    <location>
        <begin position="1"/>
        <end position="54"/>
    </location>
</feature>
<accession>A0ABD1RUL2</accession>